<dbReference type="AlphaFoldDB" id="W4M7P3"/>
<sequence>MRQQMQASAYHLKPADIKKLTVVAVNFRNRCVVKSLWWLKSQGFMAEWVQNFLGHEPYKTTMDMYETMAIDEMQEVAARKLGD</sequence>
<accession>W4M7P3</accession>
<comment type="caution">
    <text evidence="1">The sequence shown here is derived from an EMBL/GenBank/DDBJ whole genome shotgun (WGS) entry which is preliminary data.</text>
</comment>
<proteinExistence type="predicted"/>
<dbReference type="EMBL" id="AZHX01000761">
    <property type="protein sequence ID" value="ETX06198.1"/>
    <property type="molecule type" value="Genomic_DNA"/>
</dbReference>
<protein>
    <submittedName>
        <fullName evidence="1">Uncharacterized protein</fullName>
    </submittedName>
</protein>
<organism evidence="1 2">
    <name type="scientific">Candidatus Entotheonella gemina</name>
    <dbReference type="NCBI Taxonomy" id="1429439"/>
    <lineage>
        <taxon>Bacteria</taxon>
        <taxon>Pseudomonadati</taxon>
        <taxon>Nitrospinota/Tectimicrobiota group</taxon>
        <taxon>Candidatus Tectimicrobiota</taxon>
        <taxon>Candidatus Entotheonellia</taxon>
        <taxon>Candidatus Entotheonellales</taxon>
        <taxon>Candidatus Entotheonellaceae</taxon>
        <taxon>Candidatus Entotheonella</taxon>
    </lineage>
</organism>
<keyword evidence="2" id="KW-1185">Reference proteome</keyword>
<name>W4M7P3_9BACT</name>
<dbReference type="Proteomes" id="UP000019140">
    <property type="component" value="Unassembled WGS sequence"/>
</dbReference>
<gene>
    <name evidence="1" type="ORF">ETSY2_18580</name>
</gene>
<evidence type="ECO:0000313" key="1">
    <source>
        <dbReference type="EMBL" id="ETX06198.1"/>
    </source>
</evidence>
<evidence type="ECO:0000313" key="2">
    <source>
        <dbReference type="Proteomes" id="UP000019140"/>
    </source>
</evidence>
<dbReference type="HOGENOM" id="CLU_2536327_0_0_7"/>
<reference evidence="1 2" key="1">
    <citation type="journal article" date="2014" name="Nature">
        <title>An environmental bacterial taxon with a large and distinct metabolic repertoire.</title>
        <authorList>
            <person name="Wilson M.C."/>
            <person name="Mori T."/>
            <person name="Ruckert C."/>
            <person name="Uria A.R."/>
            <person name="Helf M.J."/>
            <person name="Takada K."/>
            <person name="Gernert C."/>
            <person name="Steffens U.A."/>
            <person name="Heycke N."/>
            <person name="Schmitt S."/>
            <person name="Rinke C."/>
            <person name="Helfrich E.J."/>
            <person name="Brachmann A.O."/>
            <person name="Gurgui C."/>
            <person name="Wakimoto T."/>
            <person name="Kracht M."/>
            <person name="Crusemann M."/>
            <person name="Hentschel U."/>
            <person name="Abe I."/>
            <person name="Matsunaga S."/>
            <person name="Kalinowski J."/>
            <person name="Takeyama H."/>
            <person name="Piel J."/>
        </authorList>
    </citation>
    <scope>NUCLEOTIDE SEQUENCE [LARGE SCALE GENOMIC DNA]</scope>
    <source>
        <strain evidence="2">TSY2</strain>
    </source>
</reference>